<accession>A0A448MS10</accession>
<dbReference type="SUPFAM" id="SSF53244">
    <property type="entry name" value="MurD-like peptide ligases, peptide-binding domain"/>
    <property type="match status" value="1"/>
</dbReference>
<dbReference type="Gene3D" id="3.90.190.20">
    <property type="entry name" value="Mur ligase, C-terminal domain"/>
    <property type="match status" value="1"/>
</dbReference>
<dbReference type="EC" id="6.3.2.13" evidence="1"/>
<organism evidence="1 2">
    <name type="scientific">Rodentibacter pneumotropicus</name>
    <dbReference type="NCBI Taxonomy" id="758"/>
    <lineage>
        <taxon>Bacteria</taxon>
        <taxon>Pseudomonadati</taxon>
        <taxon>Pseudomonadota</taxon>
        <taxon>Gammaproteobacteria</taxon>
        <taxon>Pasteurellales</taxon>
        <taxon>Pasteurellaceae</taxon>
        <taxon>Rodentibacter</taxon>
    </lineage>
</organism>
<dbReference type="GO" id="GO:0008765">
    <property type="term" value="F:UDP-N-acetylmuramoylalanyl-D-glutamate-2,6-diaminopimelate ligase activity"/>
    <property type="evidence" value="ECO:0007669"/>
    <property type="project" value="UniProtKB-EC"/>
</dbReference>
<dbReference type="EMBL" id="LR134405">
    <property type="protein sequence ID" value="VEH67938.1"/>
    <property type="molecule type" value="Genomic_DNA"/>
</dbReference>
<evidence type="ECO:0000313" key="2">
    <source>
        <dbReference type="Proteomes" id="UP000278733"/>
    </source>
</evidence>
<dbReference type="AlphaFoldDB" id="A0A448MS10"/>
<proteinExistence type="predicted"/>
<protein>
    <submittedName>
        <fullName evidence="1">UDP-N-acetylmuramoyl-L-alanyl-D-glutamate--2, 6-diaminopimelate ligase</fullName>
        <ecNumber evidence="1">6.3.2.13</ecNumber>
    </submittedName>
</protein>
<gene>
    <name evidence="1" type="primary">murE_2</name>
    <name evidence="1" type="ORF">NCTC8284_03153</name>
</gene>
<dbReference type="InterPro" id="IPR036615">
    <property type="entry name" value="Mur_ligase_C_dom_sf"/>
</dbReference>
<name>A0A448MS10_9PAST</name>
<dbReference type="KEGG" id="rpne:NCTC8284_03153"/>
<dbReference type="PANTHER" id="PTHR23135:SF4">
    <property type="entry name" value="UDP-N-ACETYLMURAMOYL-L-ALANYL-D-GLUTAMATE--2,6-DIAMINOPIMELATE LIGASE MURE HOMOLOG, CHLOROPLASTIC"/>
    <property type="match status" value="1"/>
</dbReference>
<dbReference type="Proteomes" id="UP000278733">
    <property type="component" value="Chromosome"/>
</dbReference>
<dbReference type="PANTHER" id="PTHR23135">
    <property type="entry name" value="MUR LIGASE FAMILY MEMBER"/>
    <property type="match status" value="1"/>
</dbReference>
<sequence length="74" mass="8273">MATLLTLGYSLEDLINSVSALQGVCGRMEMIKVEGKPAIIVDYAHTPDALEKHLLQHVNIAMANYGAFWLRWRS</sequence>
<keyword evidence="1" id="KW-0436">Ligase</keyword>
<reference evidence="1 2" key="1">
    <citation type="submission" date="2018-12" db="EMBL/GenBank/DDBJ databases">
        <authorList>
            <consortium name="Pathogen Informatics"/>
        </authorList>
    </citation>
    <scope>NUCLEOTIDE SEQUENCE [LARGE SCALE GENOMIC DNA]</scope>
    <source>
        <strain evidence="1 2">NCTC8284</strain>
    </source>
</reference>
<evidence type="ECO:0000313" key="1">
    <source>
        <dbReference type="EMBL" id="VEH67938.1"/>
    </source>
</evidence>